<dbReference type="OrthoDB" id="1659429at2759"/>
<comment type="catalytic activity">
    <reaction evidence="1">
        <text>alpha-D-glucose 6-phosphate = beta-D-glucose 6-phosphate</text>
        <dbReference type="Rhea" id="RHEA:16249"/>
        <dbReference type="ChEBI" id="CHEBI:58225"/>
        <dbReference type="ChEBI" id="CHEBI:58247"/>
        <dbReference type="EC" id="5.1.3.15"/>
    </reaction>
</comment>
<dbReference type="PANTHER" id="PTHR11122">
    <property type="entry name" value="APOSPORY-ASSOCIATED PROTEIN C-RELATED"/>
    <property type="match status" value="1"/>
</dbReference>
<dbReference type="GO" id="GO:0005975">
    <property type="term" value="P:carbohydrate metabolic process"/>
    <property type="evidence" value="ECO:0007669"/>
    <property type="project" value="InterPro"/>
</dbReference>
<evidence type="ECO:0000313" key="7">
    <source>
        <dbReference type="EMBL" id="PWN29967.1"/>
    </source>
</evidence>
<evidence type="ECO:0000256" key="3">
    <source>
        <dbReference type="ARBA" id="ARBA00012083"/>
    </source>
</evidence>
<dbReference type="RefSeq" id="XP_025364579.1">
    <property type="nucleotide sequence ID" value="XM_025508932.1"/>
</dbReference>
<dbReference type="InterPro" id="IPR008183">
    <property type="entry name" value="Aldose_1/G6P_1-epimerase"/>
</dbReference>
<gene>
    <name evidence="7" type="ORF">BDZ90DRAFT_276481</name>
</gene>
<dbReference type="GO" id="GO:0047938">
    <property type="term" value="F:glucose-6-phosphate 1-epimerase activity"/>
    <property type="evidence" value="ECO:0007669"/>
    <property type="project" value="UniProtKB-UniRule"/>
</dbReference>
<comment type="function">
    <text evidence="5">Catalyzes the interconversion between the alpha and beta anomers from at least three hexose 6-phosphate sugars (Glc6P, Gal6P, and Man6P).</text>
</comment>
<dbReference type="PIRSF" id="PIRSF016020">
    <property type="entry name" value="PHexose_mutarotase"/>
    <property type="match status" value="1"/>
</dbReference>
<dbReference type="PANTHER" id="PTHR11122:SF13">
    <property type="entry name" value="GLUCOSE-6-PHOSPHATE 1-EPIMERASE"/>
    <property type="match status" value="1"/>
</dbReference>
<name>A0A316UXD0_9BASI</name>
<dbReference type="STRING" id="1569628.A0A316UXD0"/>
<accession>A0A316UXD0</accession>
<dbReference type="EMBL" id="KZ819662">
    <property type="protein sequence ID" value="PWN29967.1"/>
    <property type="molecule type" value="Genomic_DNA"/>
</dbReference>
<dbReference type="Pfam" id="PF01263">
    <property type="entry name" value="Aldose_epim"/>
    <property type="match status" value="1"/>
</dbReference>
<proteinExistence type="inferred from homology"/>
<dbReference type="Gene3D" id="2.70.98.10">
    <property type="match status" value="1"/>
</dbReference>
<evidence type="ECO:0000256" key="5">
    <source>
        <dbReference type="PIRNR" id="PIRNR016020"/>
    </source>
</evidence>
<dbReference type="AlphaFoldDB" id="A0A316UXD0"/>
<reference evidence="7 8" key="1">
    <citation type="journal article" date="2018" name="Mol. Biol. Evol.">
        <title>Broad Genomic Sampling Reveals a Smut Pathogenic Ancestry of the Fungal Clade Ustilaginomycotina.</title>
        <authorList>
            <person name="Kijpornyongpan T."/>
            <person name="Mondo S.J."/>
            <person name="Barry K."/>
            <person name="Sandor L."/>
            <person name="Lee J."/>
            <person name="Lipzen A."/>
            <person name="Pangilinan J."/>
            <person name="LaButti K."/>
            <person name="Hainaut M."/>
            <person name="Henrissat B."/>
            <person name="Grigoriev I.V."/>
            <person name="Spatafora J.W."/>
            <person name="Aime M.C."/>
        </authorList>
    </citation>
    <scope>NUCLEOTIDE SEQUENCE [LARGE SCALE GENOMIC DNA]</scope>
    <source>
        <strain evidence="7 8">MCA 5214</strain>
    </source>
</reference>
<dbReference type="InterPro" id="IPR011013">
    <property type="entry name" value="Gal_mutarotase_sf_dom"/>
</dbReference>
<evidence type="ECO:0000256" key="4">
    <source>
        <dbReference type="ARBA" id="ARBA00023235"/>
    </source>
</evidence>
<evidence type="ECO:0000256" key="1">
    <source>
        <dbReference type="ARBA" id="ARBA00001096"/>
    </source>
</evidence>
<feature type="active site" evidence="6">
    <location>
        <position position="180"/>
    </location>
</feature>
<organism evidence="7 8">
    <name type="scientific">Jaminaea rosea</name>
    <dbReference type="NCBI Taxonomy" id="1569628"/>
    <lineage>
        <taxon>Eukaryota</taxon>
        <taxon>Fungi</taxon>
        <taxon>Dikarya</taxon>
        <taxon>Basidiomycota</taxon>
        <taxon>Ustilaginomycotina</taxon>
        <taxon>Exobasidiomycetes</taxon>
        <taxon>Microstromatales</taxon>
        <taxon>Microstromatales incertae sedis</taxon>
        <taxon>Jaminaea</taxon>
    </lineage>
</organism>
<protein>
    <recommendedName>
        <fullName evidence="3 5">Glucose-6-phosphate 1-epimerase</fullName>
        <ecNumber evidence="3 5">5.1.3.15</ecNumber>
    </recommendedName>
</protein>
<dbReference type="GeneID" id="37030755"/>
<dbReference type="EC" id="5.1.3.15" evidence="3 5"/>
<keyword evidence="4 5" id="KW-0413">Isomerase</keyword>
<dbReference type="Proteomes" id="UP000245884">
    <property type="component" value="Unassembled WGS sequence"/>
</dbReference>
<evidence type="ECO:0000313" key="8">
    <source>
        <dbReference type="Proteomes" id="UP000245884"/>
    </source>
</evidence>
<sequence>MPLDLSSEDSIVHLSLPSGSATADVLLFGATVISFKTGQKERLFLSSACPLDGSSAVRGGIPLIFPVFGPASDHKDNHGLEKVPRHGIARTAMWKLRSEVGAKEDGKDDSGEEQVTASFALSSKDVKGIAGFYQWPFELEYDVTLTSTTLTTSLHITHVASSSSSSSSSAEPMRFQTLQHTYLHVPSSLSASISGLQGQSYLDKTDSAATKTLQSDPIVLNGKESDAVFLGPAPPAVDVAYGGGEGGVRVKRSPNCPNTTVWNPAEEKANGMKDLHEGGWKEFVCVEPGTVVGFEELVAGKTFTATQTLEAF</sequence>
<dbReference type="GO" id="GO:0030246">
    <property type="term" value="F:carbohydrate binding"/>
    <property type="evidence" value="ECO:0007669"/>
    <property type="project" value="UniProtKB-UniRule"/>
</dbReference>
<dbReference type="InterPro" id="IPR025532">
    <property type="entry name" value="G6P_1-epimerase"/>
</dbReference>
<keyword evidence="8" id="KW-1185">Reference proteome</keyword>
<dbReference type="InterPro" id="IPR014718">
    <property type="entry name" value="GH-type_carb-bd"/>
</dbReference>
<dbReference type="SUPFAM" id="SSF74650">
    <property type="entry name" value="Galactose mutarotase-like"/>
    <property type="match status" value="1"/>
</dbReference>
<evidence type="ECO:0000256" key="6">
    <source>
        <dbReference type="PIRSR" id="PIRSR016020-1"/>
    </source>
</evidence>
<comment type="similarity">
    <text evidence="2 5">Belongs to the glucose-6-phosphate 1-epimerase family.</text>
</comment>
<feature type="active site" evidence="6">
    <location>
        <position position="287"/>
    </location>
</feature>
<evidence type="ECO:0000256" key="2">
    <source>
        <dbReference type="ARBA" id="ARBA00005866"/>
    </source>
</evidence>
<dbReference type="GO" id="GO:0005737">
    <property type="term" value="C:cytoplasm"/>
    <property type="evidence" value="ECO:0007669"/>
    <property type="project" value="TreeGrafter"/>
</dbReference>